<keyword evidence="1" id="KW-0812">Transmembrane</keyword>
<evidence type="ECO:0000313" key="2">
    <source>
        <dbReference type="EMBL" id="TCT13938.1"/>
    </source>
</evidence>
<gene>
    <name evidence="2" type="ORF">EDC18_1076</name>
</gene>
<keyword evidence="1" id="KW-1133">Transmembrane helix</keyword>
<feature type="transmembrane region" description="Helical" evidence="1">
    <location>
        <begin position="149"/>
        <end position="171"/>
    </location>
</feature>
<feature type="transmembrane region" description="Helical" evidence="1">
    <location>
        <begin position="9"/>
        <end position="31"/>
    </location>
</feature>
<keyword evidence="1" id="KW-0472">Membrane</keyword>
<accession>A0A4R3MP32</accession>
<reference evidence="2 3" key="1">
    <citation type="submission" date="2019-03" db="EMBL/GenBank/DDBJ databases">
        <title>Genomic Encyclopedia of Type Strains, Phase IV (KMG-IV): sequencing the most valuable type-strain genomes for metagenomic binning, comparative biology and taxonomic classification.</title>
        <authorList>
            <person name="Goeker M."/>
        </authorList>
    </citation>
    <scope>NUCLEOTIDE SEQUENCE [LARGE SCALE GENOMIC DNA]</scope>
    <source>
        <strain evidence="2 3">DSM 24629</strain>
    </source>
</reference>
<sequence length="332" mass="37770">MNKKRCLKLILFSFIKSLIQLLVLVSLSIIIRPYVLYVTRSNINLNAFNILLFQPLVSDTKATLINISSIFILWLLLIGITNLVFKKFYSVKNKVGFVILESLFLTAFLQGIEYYIAGTFTWFIPLFITIFLFNASILLATMPYIGKTVYTIVGIFIFPVTLFALFFSLNAGIFGEISFWIMVPNVIVYIFVLALGGNVNIGFTNEILIISGFNLGAEGMYYSYIEGVFSYIFVILLLGILLLLLASFYGNPRNNLKNQIFLIFYFFILIFICILISSFSFEFPFLGTIALSVGLGNSLIFITVFLFIIFLLRKILKLHIKEDNTFGTDEQS</sequence>
<name>A0A4R3MP32_9FIRM</name>
<dbReference type="EMBL" id="SMAL01000007">
    <property type="protein sequence ID" value="TCT13938.1"/>
    <property type="molecule type" value="Genomic_DNA"/>
</dbReference>
<feature type="transmembrane region" description="Helical" evidence="1">
    <location>
        <begin position="64"/>
        <end position="85"/>
    </location>
</feature>
<feature type="transmembrane region" description="Helical" evidence="1">
    <location>
        <begin position="231"/>
        <end position="249"/>
    </location>
</feature>
<feature type="transmembrane region" description="Helical" evidence="1">
    <location>
        <begin position="261"/>
        <end position="279"/>
    </location>
</feature>
<keyword evidence="3" id="KW-1185">Reference proteome</keyword>
<evidence type="ECO:0000313" key="3">
    <source>
        <dbReference type="Proteomes" id="UP000294902"/>
    </source>
</evidence>
<organism evidence="2 3">
    <name type="scientific">Natranaerovirga pectinivora</name>
    <dbReference type="NCBI Taxonomy" id="682400"/>
    <lineage>
        <taxon>Bacteria</taxon>
        <taxon>Bacillati</taxon>
        <taxon>Bacillota</taxon>
        <taxon>Clostridia</taxon>
        <taxon>Lachnospirales</taxon>
        <taxon>Natranaerovirgaceae</taxon>
        <taxon>Natranaerovirga</taxon>
    </lineage>
</organism>
<feature type="transmembrane region" description="Helical" evidence="1">
    <location>
        <begin position="285"/>
        <end position="312"/>
    </location>
</feature>
<comment type="caution">
    <text evidence="2">The sequence shown here is derived from an EMBL/GenBank/DDBJ whole genome shotgun (WGS) entry which is preliminary data.</text>
</comment>
<feature type="transmembrane region" description="Helical" evidence="1">
    <location>
        <begin position="122"/>
        <end position="142"/>
    </location>
</feature>
<evidence type="ECO:0000256" key="1">
    <source>
        <dbReference type="SAM" id="Phobius"/>
    </source>
</evidence>
<feature type="transmembrane region" description="Helical" evidence="1">
    <location>
        <begin position="207"/>
        <end position="225"/>
    </location>
</feature>
<feature type="transmembrane region" description="Helical" evidence="1">
    <location>
        <begin position="177"/>
        <end position="195"/>
    </location>
</feature>
<dbReference type="Proteomes" id="UP000294902">
    <property type="component" value="Unassembled WGS sequence"/>
</dbReference>
<proteinExistence type="predicted"/>
<protein>
    <submittedName>
        <fullName evidence="2">Uncharacterized protein</fullName>
    </submittedName>
</protein>
<dbReference type="AlphaFoldDB" id="A0A4R3MP32"/>
<feature type="transmembrane region" description="Helical" evidence="1">
    <location>
        <begin position="97"/>
        <end position="116"/>
    </location>
</feature>